<gene>
    <name evidence="2" type="ORF">GCM10025864_42710</name>
</gene>
<name>A0ABQ6I7X1_9MICO</name>
<reference evidence="3" key="1">
    <citation type="journal article" date="2019" name="Int. J. Syst. Evol. Microbiol.">
        <title>The Global Catalogue of Microorganisms (GCM) 10K type strain sequencing project: providing services to taxonomists for standard genome sequencing and annotation.</title>
        <authorList>
            <consortium name="The Broad Institute Genomics Platform"/>
            <consortium name="The Broad Institute Genome Sequencing Center for Infectious Disease"/>
            <person name="Wu L."/>
            <person name="Ma J."/>
        </authorList>
    </citation>
    <scope>NUCLEOTIDE SEQUENCE [LARGE SCALE GENOMIC DNA]</scope>
    <source>
        <strain evidence="3">NBRC 106348</strain>
    </source>
</reference>
<dbReference type="Proteomes" id="UP001157091">
    <property type="component" value="Unassembled WGS sequence"/>
</dbReference>
<sequence length="67" mass="7066">MLCAVVAGLAGAGARNERRRMEAGAQHTPSPADQTHERGTTYAPTGSSDRSRCEMTVVTPSPRIVTP</sequence>
<evidence type="ECO:0000313" key="2">
    <source>
        <dbReference type="EMBL" id="GMA26512.1"/>
    </source>
</evidence>
<proteinExistence type="predicted"/>
<organism evidence="2 3">
    <name type="scientific">Luteimicrobium album</name>
    <dbReference type="NCBI Taxonomy" id="1054550"/>
    <lineage>
        <taxon>Bacteria</taxon>
        <taxon>Bacillati</taxon>
        <taxon>Actinomycetota</taxon>
        <taxon>Actinomycetes</taxon>
        <taxon>Micrococcales</taxon>
        <taxon>Luteimicrobium</taxon>
    </lineage>
</organism>
<protein>
    <recommendedName>
        <fullName evidence="4">Secreted protein</fullName>
    </recommendedName>
</protein>
<evidence type="ECO:0000256" key="1">
    <source>
        <dbReference type="SAM" id="MobiDB-lite"/>
    </source>
</evidence>
<comment type="caution">
    <text evidence="2">The sequence shown here is derived from an EMBL/GenBank/DDBJ whole genome shotgun (WGS) entry which is preliminary data.</text>
</comment>
<evidence type="ECO:0000313" key="3">
    <source>
        <dbReference type="Proteomes" id="UP001157091"/>
    </source>
</evidence>
<dbReference type="EMBL" id="BSUK01000001">
    <property type="protein sequence ID" value="GMA26512.1"/>
    <property type="molecule type" value="Genomic_DNA"/>
</dbReference>
<keyword evidence="3" id="KW-1185">Reference proteome</keyword>
<feature type="region of interest" description="Disordered" evidence="1">
    <location>
        <begin position="11"/>
        <end position="67"/>
    </location>
</feature>
<accession>A0ABQ6I7X1</accession>
<evidence type="ECO:0008006" key="4">
    <source>
        <dbReference type="Google" id="ProtNLM"/>
    </source>
</evidence>